<accession>A0ABR4DFQ6</accession>
<evidence type="ECO:0000313" key="3">
    <source>
        <dbReference type="EMBL" id="KAL2269097.1"/>
    </source>
</evidence>
<keyword evidence="2" id="KW-0732">Signal</keyword>
<name>A0ABR4DFQ6_9PEZI</name>
<protein>
    <submittedName>
        <fullName evidence="3">Uncharacterized protein</fullName>
    </submittedName>
</protein>
<organism evidence="3 4">
    <name type="scientific">Remersonia thermophila</name>
    <dbReference type="NCBI Taxonomy" id="72144"/>
    <lineage>
        <taxon>Eukaryota</taxon>
        <taxon>Fungi</taxon>
        <taxon>Dikarya</taxon>
        <taxon>Ascomycota</taxon>
        <taxon>Pezizomycotina</taxon>
        <taxon>Sordariomycetes</taxon>
        <taxon>Sordariomycetidae</taxon>
        <taxon>Sordariales</taxon>
        <taxon>Sordariales incertae sedis</taxon>
        <taxon>Remersonia</taxon>
    </lineage>
</organism>
<evidence type="ECO:0000256" key="2">
    <source>
        <dbReference type="SAM" id="SignalP"/>
    </source>
</evidence>
<dbReference type="RefSeq" id="XP_070867821.1">
    <property type="nucleotide sequence ID" value="XM_071010377.1"/>
</dbReference>
<proteinExistence type="predicted"/>
<feature type="signal peptide" evidence="2">
    <location>
        <begin position="1"/>
        <end position="15"/>
    </location>
</feature>
<keyword evidence="4" id="KW-1185">Reference proteome</keyword>
<dbReference type="Proteomes" id="UP001600064">
    <property type="component" value="Unassembled WGS sequence"/>
</dbReference>
<gene>
    <name evidence="3" type="ORF">VTJ83DRAFT_3943</name>
</gene>
<evidence type="ECO:0000313" key="4">
    <source>
        <dbReference type="Proteomes" id="UP001600064"/>
    </source>
</evidence>
<reference evidence="3 4" key="1">
    <citation type="journal article" date="2024" name="Commun. Biol.">
        <title>Comparative genomic analysis of thermophilic fungi reveals convergent evolutionary adaptations and gene losses.</title>
        <authorList>
            <person name="Steindorff A.S."/>
            <person name="Aguilar-Pontes M.V."/>
            <person name="Robinson A.J."/>
            <person name="Andreopoulos B."/>
            <person name="LaButti K."/>
            <person name="Kuo A."/>
            <person name="Mondo S."/>
            <person name="Riley R."/>
            <person name="Otillar R."/>
            <person name="Haridas S."/>
            <person name="Lipzen A."/>
            <person name="Grimwood J."/>
            <person name="Schmutz J."/>
            <person name="Clum A."/>
            <person name="Reid I.D."/>
            <person name="Moisan M.C."/>
            <person name="Butler G."/>
            <person name="Nguyen T.T.M."/>
            <person name="Dewar K."/>
            <person name="Conant G."/>
            <person name="Drula E."/>
            <person name="Henrissat B."/>
            <person name="Hansel C."/>
            <person name="Singer S."/>
            <person name="Hutchinson M.I."/>
            <person name="de Vries R.P."/>
            <person name="Natvig D.O."/>
            <person name="Powell A.J."/>
            <person name="Tsang A."/>
            <person name="Grigoriev I.V."/>
        </authorList>
    </citation>
    <scope>NUCLEOTIDE SEQUENCE [LARGE SCALE GENOMIC DNA]</scope>
    <source>
        <strain evidence="3 4">ATCC 22073</strain>
    </source>
</reference>
<evidence type="ECO:0000256" key="1">
    <source>
        <dbReference type="SAM" id="MobiDB-lite"/>
    </source>
</evidence>
<comment type="caution">
    <text evidence="3">The sequence shown here is derived from an EMBL/GenBank/DDBJ whole genome shotgun (WGS) entry which is preliminary data.</text>
</comment>
<dbReference type="EMBL" id="JAZGUE010000003">
    <property type="protein sequence ID" value="KAL2269097.1"/>
    <property type="molecule type" value="Genomic_DNA"/>
</dbReference>
<feature type="region of interest" description="Disordered" evidence="1">
    <location>
        <begin position="28"/>
        <end position="49"/>
    </location>
</feature>
<sequence>MKLLSIVALATAALAAVAPVEHAARKEVDARIEARNPDPPHAHFHPHPLTLPSAAASSAAASSSPAAAAAAAALHAGCPSGTWCRFNHYNGSPYCI</sequence>
<feature type="chain" id="PRO_5047129315" evidence="2">
    <location>
        <begin position="16"/>
        <end position="96"/>
    </location>
</feature>
<feature type="compositionally biased region" description="Basic and acidic residues" evidence="1">
    <location>
        <begin position="28"/>
        <end position="41"/>
    </location>
</feature>
<dbReference type="GeneID" id="98125021"/>